<name>C0D2P4_9FIRM</name>
<evidence type="ECO:0000313" key="1">
    <source>
        <dbReference type="EMBL" id="EEG54389.1"/>
    </source>
</evidence>
<evidence type="ECO:0000313" key="2">
    <source>
        <dbReference type="Proteomes" id="UP000004756"/>
    </source>
</evidence>
<organism evidence="1 2">
    <name type="scientific">[Clostridium] asparagiforme DSM 15981</name>
    <dbReference type="NCBI Taxonomy" id="518636"/>
    <lineage>
        <taxon>Bacteria</taxon>
        <taxon>Bacillati</taxon>
        <taxon>Bacillota</taxon>
        <taxon>Clostridia</taxon>
        <taxon>Lachnospirales</taxon>
        <taxon>Lachnospiraceae</taxon>
        <taxon>Enterocloster</taxon>
    </lineage>
</organism>
<dbReference type="AlphaFoldDB" id="C0D2P4"/>
<comment type="caution">
    <text evidence="1">The sequence shown here is derived from an EMBL/GenBank/DDBJ whole genome shotgun (WGS) entry which is preliminary data.</text>
</comment>
<proteinExistence type="predicted"/>
<accession>C0D2P4</accession>
<reference evidence="1 2" key="1">
    <citation type="submission" date="2009-01" db="EMBL/GenBank/DDBJ databases">
        <authorList>
            <person name="Fulton L."/>
            <person name="Clifton S."/>
            <person name="Fulton B."/>
            <person name="Xu J."/>
            <person name="Minx P."/>
            <person name="Pepin K.H."/>
            <person name="Johnson M."/>
            <person name="Bhonagiri V."/>
            <person name="Nash W.E."/>
            <person name="Mardis E.R."/>
            <person name="Wilson R.K."/>
        </authorList>
    </citation>
    <scope>NUCLEOTIDE SEQUENCE [LARGE SCALE GENOMIC DNA]</scope>
    <source>
        <strain evidence="1 2">DSM 15981</strain>
    </source>
</reference>
<dbReference type="EMBL" id="ACCJ01000272">
    <property type="protein sequence ID" value="EEG54389.1"/>
    <property type="molecule type" value="Genomic_DNA"/>
</dbReference>
<reference evidence="1 2" key="2">
    <citation type="submission" date="2009-02" db="EMBL/GenBank/DDBJ databases">
        <title>Draft genome sequence of Clostridium asparagiforme (DSM 15981).</title>
        <authorList>
            <person name="Sudarsanam P."/>
            <person name="Ley R."/>
            <person name="Guruge J."/>
            <person name="Turnbaugh P.J."/>
            <person name="Mahowald M."/>
            <person name="Liep D."/>
            <person name="Gordon J."/>
        </authorList>
    </citation>
    <scope>NUCLEOTIDE SEQUENCE [LARGE SCALE GENOMIC DNA]</scope>
    <source>
        <strain evidence="1 2">DSM 15981</strain>
    </source>
</reference>
<dbReference type="Proteomes" id="UP000004756">
    <property type="component" value="Unassembled WGS sequence"/>
</dbReference>
<keyword evidence="2" id="KW-1185">Reference proteome</keyword>
<protein>
    <submittedName>
        <fullName evidence="1">Uncharacterized protein</fullName>
    </submittedName>
</protein>
<gene>
    <name evidence="1" type="ORF">CLOSTASPAR_03533</name>
</gene>
<dbReference type="HOGENOM" id="CLU_3231554_0_0_9"/>
<sequence length="43" mass="5021">MQALPFWMPGALRTISRGQLYDKIFPYPTFCVKIVEIWIICCA</sequence>